<reference evidence="3" key="1">
    <citation type="submission" date="2021-08" db="EMBL/GenBank/DDBJ databases">
        <title>WGS assembly of Ceratopteris richardii.</title>
        <authorList>
            <person name="Marchant D.B."/>
            <person name="Chen G."/>
            <person name="Jenkins J."/>
            <person name="Shu S."/>
            <person name="Leebens-Mack J."/>
            <person name="Grimwood J."/>
            <person name="Schmutz J."/>
            <person name="Soltis P."/>
            <person name="Soltis D."/>
            <person name="Chen Z.-H."/>
        </authorList>
    </citation>
    <scope>NUCLEOTIDE SEQUENCE</scope>
    <source>
        <strain evidence="3">Whitten #5841</strain>
        <tissue evidence="3">Leaf</tissue>
    </source>
</reference>
<dbReference type="Pfam" id="PF22978">
    <property type="entry name" value="HAD_Pex22"/>
    <property type="match status" value="1"/>
</dbReference>
<dbReference type="Proteomes" id="UP000825935">
    <property type="component" value="Chromosome 14"/>
</dbReference>
<sequence>MDEVSLKEQSLQFFRHVGASFFDRAAHLTSKMDDIMLSKSVGVVAGFTIAVICTWTYLKAAENRRRRLEKSENEQEQPSTSSNSGSSTAIAVHQTHTSHRGAKSAPTEIQAELTTAQIVRRQLNGGKKLTCKLLGIILKETSSEELQNHATVRPEVVDVLLEMVKACDLYLMTKVLDDVSEENVLAALDAIGLFSVGGLDRNKVLFCSTEAGRSSFVRQLEPDWHVDTSVKTVSQLSRFIRNELYISPPGTSCVAPNVINAVSFESYFGGFNID</sequence>
<accession>A0A8T2TBI7</accession>
<feature type="transmembrane region" description="Helical" evidence="2">
    <location>
        <begin position="40"/>
        <end position="58"/>
    </location>
</feature>
<dbReference type="OMA" id="HEDNGMQ"/>
<evidence type="ECO:0000313" key="4">
    <source>
        <dbReference type="Proteomes" id="UP000825935"/>
    </source>
</evidence>
<dbReference type="GO" id="GO:0007031">
    <property type="term" value="P:peroxisome organization"/>
    <property type="evidence" value="ECO:0007669"/>
    <property type="project" value="InterPro"/>
</dbReference>
<dbReference type="OrthoDB" id="77656at2759"/>
<evidence type="ECO:0008006" key="5">
    <source>
        <dbReference type="Google" id="ProtNLM"/>
    </source>
</evidence>
<evidence type="ECO:0000313" key="3">
    <source>
        <dbReference type="EMBL" id="KAH7415093.1"/>
    </source>
</evidence>
<evidence type="ECO:0000256" key="2">
    <source>
        <dbReference type="SAM" id="Phobius"/>
    </source>
</evidence>
<dbReference type="AlphaFoldDB" id="A0A8T2TBI7"/>
<keyword evidence="2" id="KW-0812">Transmembrane</keyword>
<keyword evidence="2" id="KW-1133">Transmembrane helix</keyword>
<evidence type="ECO:0000256" key="1">
    <source>
        <dbReference type="SAM" id="MobiDB-lite"/>
    </source>
</evidence>
<name>A0A8T2TBI7_CERRI</name>
<dbReference type="PANTHER" id="PTHR34126:SF1">
    <property type="entry name" value="PEROXISOME BIOGENESIS PROTEIN 22"/>
    <property type="match status" value="1"/>
</dbReference>
<feature type="compositionally biased region" description="Low complexity" evidence="1">
    <location>
        <begin position="79"/>
        <end position="88"/>
    </location>
</feature>
<gene>
    <name evidence="3" type="ORF">KP509_14G026800</name>
</gene>
<keyword evidence="2" id="KW-0472">Membrane</keyword>
<organism evidence="3 4">
    <name type="scientific">Ceratopteris richardii</name>
    <name type="common">Triangle waterfern</name>
    <dbReference type="NCBI Taxonomy" id="49495"/>
    <lineage>
        <taxon>Eukaryota</taxon>
        <taxon>Viridiplantae</taxon>
        <taxon>Streptophyta</taxon>
        <taxon>Embryophyta</taxon>
        <taxon>Tracheophyta</taxon>
        <taxon>Polypodiopsida</taxon>
        <taxon>Polypodiidae</taxon>
        <taxon>Polypodiales</taxon>
        <taxon>Pteridineae</taxon>
        <taxon>Pteridaceae</taxon>
        <taxon>Parkerioideae</taxon>
        <taxon>Ceratopteris</taxon>
    </lineage>
</organism>
<protein>
    <recommendedName>
        <fullName evidence="5">Peroxisome biogenesis protein 22</fullName>
    </recommendedName>
</protein>
<dbReference type="EMBL" id="CM035419">
    <property type="protein sequence ID" value="KAH7415093.1"/>
    <property type="molecule type" value="Genomic_DNA"/>
</dbReference>
<proteinExistence type="predicted"/>
<dbReference type="PANTHER" id="PTHR34126">
    <property type="entry name" value="PEROXISOME BIOGENESIS PROTEIN 22"/>
    <property type="match status" value="1"/>
</dbReference>
<comment type="caution">
    <text evidence="3">The sequence shown here is derived from an EMBL/GenBank/DDBJ whole genome shotgun (WGS) entry which is preliminary data.</text>
</comment>
<dbReference type="InterPro" id="IPR037485">
    <property type="entry name" value="PEX22"/>
</dbReference>
<keyword evidence="4" id="KW-1185">Reference proteome</keyword>
<feature type="region of interest" description="Disordered" evidence="1">
    <location>
        <begin position="68"/>
        <end position="106"/>
    </location>
</feature>